<accession>K0T7M1</accession>
<evidence type="ECO:0000313" key="1">
    <source>
        <dbReference type="EMBL" id="EJK69326.1"/>
    </source>
</evidence>
<organism evidence="1 2">
    <name type="scientific">Thalassiosira oceanica</name>
    <name type="common">Marine diatom</name>
    <dbReference type="NCBI Taxonomy" id="159749"/>
    <lineage>
        <taxon>Eukaryota</taxon>
        <taxon>Sar</taxon>
        <taxon>Stramenopiles</taxon>
        <taxon>Ochrophyta</taxon>
        <taxon>Bacillariophyta</taxon>
        <taxon>Coscinodiscophyceae</taxon>
        <taxon>Thalassiosirophycidae</taxon>
        <taxon>Thalassiosirales</taxon>
        <taxon>Thalassiosiraceae</taxon>
        <taxon>Thalassiosira</taxon>
    </lineage>
</organism>
<reference evidence="1 2" key="1">
    <citation type="journal article" date="2012" name="Genome Biol.">
        <title>Genome and low-iron response of an oceanic diatom adapted to chronic iron limitation.</title>
        <authorList>
            <person name="Lommer M."/>
            <person name="Specht M."/>
            <person name="Roy A.S."/>
            <person name="Kraemer L."/>
            <person name="Andreson R."/>
            <person name="Gutowska M.A."/>
            <person name="Wolf J."/>
            <person name="Bergner S.V."/>
            <person name="Schilhabel M.B."/>
            <person name="Klostermeier U.C."/>
            <person name="Beiko R.G."/>
            <person name="Rosenstiel P."/>
            <person name="Hippler M."/>
            <person name="Laroche J."/>
        </authorList>
    </citation>
    <scope>NUCLEOTIDE SEQUENCE [LARGE SCALE GENOMIC DNA]</scope>
    <source>
        <strain evidence="1 2">CCMP1005</strain>
    </source>
</reference>
<dbReference type="AlphaFoldDB" id="K0T7M1"/>
<proteinExistence type="predicted"/>
<sequence length="89" mass="10159">MLSYAFFVKVDVDDVDEEWVAHEYLRRCKVGARESEQDEELWNRSSAGIWNEHIIEAELVGAPVPVDLTMEEIADPDTQVVKLNLPVCV</sequence>
<comment type="caution">
    <text evidence="1">The sequence shown here is derived from an EMBL/GenBank/DDBJ whole genome shotgun (WGS) entry which is preliminary data.</text>
</comment>
<dbReference type="Proteomes" id="UP000266841">
    <property type="component" value="Unassembled WGS sequence"/>
</dbReference>
<dbReference type="EMBL" id="AGNL01010223">
    <property type="protein sequence ID" value="EJK69326.1"/>
    <property type="molecule type" value="Genomic_DNA"/>
</dbReference>
<keyword evidence="2" id="KW-1185">Reference proteome</keyword>
<name>K0T7M1_THAOC</name>
<protein>
    <submittedName>
        <fullName evidence="1">Uncharacterized protein</fullName>
    </submittedName>
</protein>
<evidence type="ECO:0000313" key="2">
    <source>
        <dbReference type="Proteomes" id="UP000266841"/>
    </source>
</evidence>
<gene>
    <name evidence="1" type="ORF">THAOC_09428</name>
</gene>